<feature type="domain" description="LysM" evidence="3">
    <location>
        <begin position="319"/>
        <end position="376"/>
    </location>
</feature>
<dbReference type="InterPro" id="IPR018392">
    <property type="entry name" value="LysM"/>
</dbReference>
<comment type="caution">
    <text evidence="4">The sequence shown here is derived from an EMBL/GenBank/DDBJ whole genome shotgun (WGS) entry which is preliminary data.</text>
</comment>
<feature type="compositionally biased region" description="Polar residues" evidence="1">
    <location>
        <begin position="290"/>
        <end position="300"/>
    </location>
</feature>
<dbReference type="Proteomes" id="UP000293852">
    <property type="component" value="Unassembled WGS sequence"/>
</dbReference>
<accession>A0A4Q7M103</accession>
<dbReference type="InterPro" id="IPR052196">
    <property type="entry name" value="Bact_Kbp"/>
</dbReference>
<dbReference type="PANTHER" id="PTHR34700">
    <property type="entry name" value="POTASSIUM BINDING PROTEIN KBP"/>
    <property type="match status" value="1"/>
</dbReference>
<keyword evidence="5" id="KW-1185">Reference proteome</keyword>
<dbReference type="PANTHER" id="PTHR34700:SF4">
    <property type="entry name" value="PHAGE-LIKE ELEMENT PBSX PROTEIN XKDP"/>
    <property type="match status" value="1"/>
</dbReference>
<keyword evidence="2" id="KW-1133">Transmembrane helix</keyword>
<dbReference type="PROSITE" id="PS51782">
    <property type="entry name" value="LYSM"/>
    <property type="match status" value="1"/>
</dbReference>
<dbReference type="CDD" id="cd00118">
    <property type="entry name" value="LysM"/>
    <property type="match status" value="1"/>
</dbReference>
<dbReference type="InterPro" id="IPR036779">
    <property type="entry name" value="LysM_dom_sf"/>
</dbReference>
<evidence type="ECO:0000313" key="4">
    <source>
        <dbReference type="EMBL" id="RZS60038.1"/>
    </source>
</evidence>
<evidence type="ECO:0000256" key="1">
    <source>
        <dbReference type="SAM" id="MobiDB-lite"/>
    </source>
</evidence>
<feature type="compositionally biased region" description="Low complexity" evidence="1">
    <location>
        <begin position="215"/>
        <end position="289"/>
    </location>
</feature>
<organism evidence="4 5">
    <name type="scientific">Xylanimonas ulmi</name>
    <dbReference type="NCBI Taxonomy" id="228973"/>
    <lineage>
        <taxon>Bacteria</taxon>
        <taxon>Bacillati</taxon>
        <taxon>Actinomycetota</taxon>
        <taxon>Actinomycetes</taxon>
        <taxon>Micrococcales</taxon>
        <taxon>Promicromonosporaceae</taxon>
        <taxon>Xylanimonas</taxon>
    </lineage>
</organism>
<sequence length="378" mass="36344">MRPRSRPITVGPLFSLAAGLGAAVAALVSRAVAIWPQAHSPAARVEDWVELGVLAAAAIAATWVGVSALLGLAVVVCSRAGARWHAGEAVVRCMAPGVVRRLVRVGAGVGVGASLALTPAAAFAATAPPDPIAAVAQGDAIHEGGVDEGARFPDGAGPSALGAGGAGRDSGAGAILTVGANASGGLDLAWRSTAALSPTVAQSPTADRSAASDLTPSAGPSPAANPAPASAGAATPGSSGTPAGSATTPSASAAASTQAPTSAPTPSHASTGAGTSGSATADAATAGASRTPQTPGTSAPTEEISPVIVTPAPTSRGAETVVVARGDTLWDIAARDLGGRPTDGEILAAMLAWHQANRAVIGDDPDLILPGQILVRPT</sequence>
<feature type="region of interest" description="Disordered" evidence="1">
    <location>
        <begin position="198"/>
        <end position="317"/>
    </location>
</feature>
<reference evidence="4 5" key="1">
    <citation type="submission" date="2019-02" db="EMBL/GenBank/DDBJ databases">
        <title>Sequencing the genomes of 1000 actinobacteria strains.</title>
        <authorList>
            <person name="Klenk H.-P."/>
        </authorList>
    </citation>
    <scope>NUCLEOTIDE SEQUENCE [LARGE SCALE GENOMIC DNA]</scope>
    <source>
        <strain evidence="4 5">DSM 16932</strain>
    </source>
</reference>
<evidence type="ECO:0000256" key="2">
    <source>
        <dbReference type="SAM" id="Phobius"/>
    </source>
</evidence>
<dbReference type="RefSeq" id="WP_130411650.1">
    <property type="nucleotide sequence ID" value="NZ_SGWX01000001.1"/>
</dbReference>
<evidence type="ECO:0000259" key="3">
    <source>
        <dbReference type="PROSITE" id="PS51782"/>
    </source>
</evidence>
<dbReference type="AlphaFoldDB" id="A0A4Q7M103"/>
<dbReference type="EMBL" id="SGWX01000001">
    <property type="protein sequence ID" value="RZS60038.1"/>
    <property type="molecule type" value="Genomic_DNA"/>
</dbReference>
<feature type="transmembrane region" description="Helical" evidence="2">
    <location>
        <begin position="54"/>
        <end position="76"/>
    </location>
</feature>
<protein>
    <submittedName>
        <fullName evidence="4">Nucleoid-associated protein YgaU</fullName>
    </submittedName>
</protein>
<dbReference type="OrthoDB" id="3210682at2"/>
<keyword evidence="2" id="KW-0472">Membrane</keyword>
<feature type="region of interest" description="Disordered" evidence="1">
    <location>
        <begin position="144"/>
        <end position="166"/>
    </location>
</feature>
<gene>
    <name evidence="4" type="ORF">EV386_0279</name>
</gene>
<dbReference type="Gene3D" id="3.10.350.10">
    <property type="entry name" value="LysM domain"/>
    <property type="match status" value="1"/>
</dbReference>
<name>A0A4Q7M103_9MICO</name>
<evidence type="ECO:0000313" key="5">
    <source>
        <dbReference type="Proteomes" id="UP000293852"/>
    </source>
</evidence>
<proteinExistence type="predicted"/>
<keyword evidence="2" id="KW-0812">Transmembrane</keyword>